<evidence type="ECO:0000256" key="1">
    <source>
        <dbReference type="SAM" id="MobiDB-lite"/>
    </source>
</evidence>
<dbReference type="Pfam" id="PF08387">
    <property type="entry name" value="FBD"/>
    <property type="match status" value="1"/>
</dbReference>
<proteinExistence type="predicted"/>
<dbReference type="Proteomes" id="UP000236291">
    <property type="component" value="Unassembled WGS sequence"/>
</dbReference>
<accession>A0A2K3JM33</accession>
<dbReference type="ExpressionAtlas" id="A0A2K3JM33">
    <property type="expression patterns" value="baseline"/>
</dbReference>
<reference evidence="3 4" key="1">
    <citation type="journal article" date="2014" name="Am. J. Bot.">
        <title>Genome assembly and annotation for red clover (Trifolium pratense; Fabaceae).</title>
        <authorList>
            <person name="Istvanek J."/>
            <person name="Jaros M."/>
            <person name="Krenek A."/>
            <person name="Repkova J."/>
        </authorList>
    </citation>
    <scope>NUCLEOTIDE SEQUENCE [LARGE SCALE GENOMIC DNA]</scope>
    <source>
        <strain evidence="4">cv. Tatra</strain>
        <tissue evidence="3">Young leaves</tissue>
    </source>
</reference>
<dbReference type="AlphaFoldDB" id="A0A2K3JM33"/>
<sequence length="100" mass="10939">ETPKFAKELLNFAVVPDCLTSALQIVNFEKVKGDEQELFLAEFLLKNGKMLERMSFSLSSGTCPRSSDGSFEDSSSSSEDSSDDSSEDSSSDDDDFSDDD</sequence>
<gene>
    <name evidence="3" type="ORF">L195_g048728</name>
</gene>
<feature type="compositionally biased region" description="Acidic residues" evidence="1">
    <location>
        <begin position="80"/>
        <end position="100"/>
    </location>
</feature>
<protein>
    <submittedName>
        <fullName evidence="3">F-box/FBD/LRR protein</fullName>
    </submittedName>
</protein>
<evidence type="ECO:0000313" key="3">
    <source>
        <dbReference type="EMBL" id="PNX55102.1"/>
    </source>
</evidence>
<feature type="domain" description="FBD" evidence="2">
    <location>
        <begin position="15"/>
        <end position="56"/>
    </location>
</feature>
<reference evidence="3 4" key="2">
    <citation type="journal article" date="2017" name="Front. Plant Sci.">
        <title>Gene Classification and Mining of Molecular Markers Useful in Red Clover (Trifolium pratense) Breeding.</title>
        <authorList>
            <person name="Istvanek J."/>
            <person name="Dluhosova J."/>
            <person name="Dluhos P."/>
            <person name="Patkova L."/>
            <person name="Nedelnik J."/>
            <person name="Repkova J."/>
        </authorList>
    </citation>
    <scope>NUCLEOTIDE SEQUENCE [LARGE SCALE GENOMIC DNA]</scope>
    <source>
        <strain evidence="4">cv. Tatra</strain>
        <tissue evidence="3">Young leaves</tissue>
    </source>
</reference>
<comment type="caution">
    <text evidence="3">The sequence shown here is derived from an EMBL/GenBank/DDBJ whole genome shotgun (WGS) entry which is preliminary data.</text>
</comment>
<feature type="compositionally biased region" description="Low complexity" evidence="1">
    <location>
        <begin position="66"/>
        <end position="79"/>
    </location>
</feature>
<feature type="non-terminal residue" evidence="3">
    <location>
        <position position="1"/>
    </location>
</feature>
<evidence type="ECO:0000259" key="2">
    <source>
        <dbReference type="Pfam" id="PF08387"/>
    </source>
</evidence>
<dbReference type="EMBL" id="ASHM01070282">
    <property type="protein sequence ID" value="PNX55102.1"/>
    <property type="molecule type" value="Genomic_DNA"/>
</dbReference>
<feature type="region of interest" description="Disordered" evidence="1">
    <location>
        <begin position="59"/>
        <end position="100"/>
    </location>
</feature>
<name>A0A2K3JM33_TRIPR</name>
<evidence type="ECO:0000313" key="4">
    <source>
        <dbReference type="Proteomes" id="UP000236291"/>
    </source>
</evidence>
<dbReference type="InterPro" id="IPR006566">
    <property type="entry name" value="FBD"/>
</dbReference>
<organism evidence="3 4">
    <name type="scientific">Trifolium pratense</name>
    <name type="common">Red clover</name>
    <dbReference type="NCBI Taxonomy" id="57577"/>
    <lineage>
        <taxon>Eukaryota</taxon>
        <taxon>Viridiplantae</taxon>
        <taxon>Streptophyta</taxon>
        <taxon>Embryophyta</taxon>
        <taxon>Tracheophyta</taxon>
        <taxon>Spermatophyta</taxon>
        <taxon>Magnoliopsida</taxon>
        <taxon>eudicotyledons</taxon>
        <taxon>Gunneridae</taxon>
        <taxon>Pentapetalae</taxon>
        <taxon>rosids</taxon>
        <taxon>fabids</taxon>
        <taxon>Fabales</taxon>
        <taxon>Fabaceae</taxon>
        <taxon>Papilionoideae</taxon>
        <taxon>50 kb inversion clade</taxon>
        <taxon>NPAAA clade</taxon>
        <taxon>Hologalegina</taxon>
        <taxon>IRL clade</taxon>
        <taxon>Trifolieae</taxon>
        <taxon>Trifolium</taxon>
    </lineage>
</organism>